<evidence type="ECO:0000259" key="1">
    <source>
        <dbReference type="Pfam" id="PF12680"/>
    </source>
</evidence>
<sequence length="117" mass="13162">MNKEQAQKFAEEWVHAWNSHDLELILSHYDDEFEMSSPAITRLIGEPTGILKGKKAVGNYWAGALEKFPDLKFTLLHTLQGANSVALVYEGVLGLSNEVFYFGDNGKVIKAYAHYDL</sequence>
<reference evidence="2" key="1">
    <citation type="submission" date="2021-02" db="EMBL/GenBank/DDBJ databases">
        <title>PHA producing bacteria isolated from coastal sediment in Guangdong, Shenzhen.</title>
        <authorList>
            <person name="Zheng W."/>
            <person name="Yu S."/>
            <person name="Huang Y."/>
        </authorList>
    </citation>
    <scope>NUCLEOTIDE SEQUENCE</scope>
    <source>
        <strain evidence="2">TN14-10</strain>
    </source>
</reference>
<organism evidence="2 3">
    <name type="scientific">Parahaliea mediterranea</name>
    <dbReference type="NCBI Taxonomy" id="651086"/>
    <lineage>
        <taxon>Bacteria</taxon>
        <taxon>Pseudomonadati</taxon>
        <taxon>Pseudomonadota</taxon>
        <taxon>Gammaproteobacteria</taxon>
        <taxon>Cellvibrionales</taxon>
        <taxon>Halieaceae</taxon>
        <taxon>Parahaliea</taxon>
    </lineage>
</organism>
<comment type="caution">
    <text evidence="2">The sequence shown here is derived from an EMBL/GenBank/DDBJ whole genome shotgun (WGS) entry which is preliminary data.</text>
</comment>
<gene>
    <name evidence="2" type="ORF">JYP50_21490</name>
</gene>
<dbReference type="Gene3D" id="3.10.450.50">
    <property type="match status" value="1"/>
</dbReference>
<protein>
    <submittedName>
        <fullName evidence="2">Nuclear transport factor 2 family protein</fullName>
    </submittedName>
</protein>
<dbReference type="Proteomes" id="UP000664303">
    <property type="component" value="Unassembled WGS sequence"/>
</dbReference>
<evidence type="ECO:0000313" key="3">
    <source>
        <dbReference type="Proteomes" id="UP000664303"/>
    </source>
</evidence>
<dbReference type="RefSeq" id="WP_206562631.1">
    <property type="nucleotide sequence ID" value="NZ_JAFKCZ010000028.1"/>
</dbReference>
<proteinExistence type="predicted"/>
<keyword evidence="3" id="KW-1185">Reference proteome</keyword>
<dbReference type="InterPro" id="IPR032710">
    <property type="entry name" value="NTF2-like_dom_sf"/>
</dbReference>
<feature type="domain" description="SnoaL-like" evidence="1">
    <location>
        <begin position="11"/>
        <end position="91"/>
    </location>
</feature>
<dbReference type="SUPFAM" id="SSF54427">
    <property type="entry name" value="NTF2-like"/>
    <property type="match status" value="1"/>
</dbReference>
<dbReference type="InterPro" id="IPR037401">
    <property type="entry name" value="SnoaL-like"/>
</dbReference>
<dbReference type="EMBL" id="JAFKCZ010000028">
    <property type="protein sequence ID" value="MBN7799186.1"/>
    <property type="molecule type" value="Genomic_DNA"/>
</dbReference>
<dbReference type="AlphaFoldDB" id="A0A939IM94"/>
<accession>A0A939IM94</accession>
<dbReference type="Pfam" id="PF12680">
    <property type="entry name" value="SnoaL_2"/>
    <property type="match status" value="1"/>
</dbReference>
<evidence type="ECO:0000313" key="2">
    <source>
        <dbReference type="EMBL" id="MBN7799186.1"/>
    </source>
</evidence>
<name>A0A939IM94_9GAMM</name>